<feature type="transmembrane region" description="Helical" evidence="2">
    <location>
        <begin position="543"/>
        <end position="565"/>
    </location>
</feature>
<name>A0A8H4U2F9_9HYPO</name>
<evidence type="ECO:0000256" key="2">
    <source>
        <dbReference type="SAM" id="Phobius"/>
    </source>
</evidence>
<feature type="transmembrane region" description="Helical" evidence="2">
    <location>
        <begin position="63"/>
        <end position="83"/>
    </location>
</feature>
<keyword evidence="2" id="KW-0812">Transmembrane</keyword>
<organism evidence="3 4">
    <name type="scientific">Fusarium sarcochroum</name>
    <dbReference type="NCBI Taxonomy" id="1208366"/>
    <lineage>
        <taxon>Eukaryota</taxon>
        <taxon>Fungi</taxon>
        <taxon>Dikarya</taxon>
        <taxon>Ascomycota</taxon>
        <taxon>Pezizomycotina</taxon>
        <taxon>Sordariomycetes</taxon>
        <taxon>Hypocreomycetidae</taxon>
        <taxon>Hypocreales</taxon>
        <taxon>Nectriaceae</taxon>
        <taxon>Fusarium</taxon>
        <taxon>Fusarium lateritium species complex</taxon>
    </lineage>
</organism>
<reference evidence="3" key="2">
    <citation type="submission" date="2020-05" db="EMBL/GenBank/DDBJ databases">
        <authorList>
            <person name="Kim H.-S."/>
            <person name="Proctor R.H."/>
            <person name="Brown D.W."/>
        </authorList>
    </citation>
    <scope>NUCLEOTIDE SEQUENCE</scope>
    <source>
        <strain evidence="3">NRRL 20472</strain>
    </source>
</reference>
<dbReference type="OrthoDB" id="5376804at2759"/>
<reference evidence="3" key="1">
    <citation type="journal article" date="2020" name="BMC Genomics">
        <title>Correction to: Identification and distribution of gene clusters required for synthesis of sphingolipid metabolism inhibitors in diverse species of the filamentous fungus Fusarium.</title>
        <authorList>
            <person name="Kim H.S."/>
            <person name="Lohmar J.M."/>
            <person name="Busman M."/>
            <person name="Brown D.W."/>
            <person name="Naumann T.A."/>
            <person name="Divon H.H."/>
            <person name="Lysoe E."/>
            <person name="Uhlig S."/>
            <person name="Proctor R.H."/>
        </authorList>
    </citation>
    <scope>NUCLEOTIDE SEQUENCE</scope>
    <source>
        <strain evidence="3">NRRL 20472</strain>
    </source>
</reference>
<dbReference type="InterPro" id="IPR021514">
    <property type="entry name" value="DUF3176"/>
</dbReference>
<proteinExistence type="predicted"/>
<keyword evidence="4" id="KW-1185">Reference proteome</keyword>
<accession>A0A8H4U2F9</accession>
<gene>
    <name evidence="3" type="ORF">FSARC_4136</name>
</gene>
<feature type="transmembrane region" description="Helical" evidence="2">
    <location>
        <begin position="95"/>
        <end position="116"/>
    </location>
</feature>
<keyword evidence="2" id="KW-0472">Membrane</keyword>
<evidence type="ECO:0000313" key="4">
    <source>
        <dbReference type="Proteomes" id="UP000622797"/>
    </source>
</evidence>
<dbReference type="Pfam" id="PF11374">
    <property type="entry name" value="DUF3176"/>
    <property type="match status" value="1"/>
</dbReference>
<dbReference type="PANTHER" id="PTHR35394:SF5">
    <property type="entry name" value="DUF3176 DOMAIN-CONTAINING PROTEIN"/>
    <property type="match status" value="1"/>
</dbReference>
<feature type="region of interest" description="Disordered" evidence="1">
    <location>
        <begin position="1"/>
        <end position="49"/>
    </location>
</feature>
<sequence>MSTNSDIVLEPLHDESLSTPMGESEGPLLGKPYSNHDDADESSEHTLRQVQQPGFLRNSIYDLLSLAMATLALIGLSILLVVCQDKPNPEWTAGVTLNAIVSIVSTVFRGGILMPVTHCISQFGWLWYAQPRSLQDLCHFDAASRGPLGSAQLLFKLKLLQYASIGAIVTIAATAIGPFFQQIVHYETRAVVDPNQQARTTAAYQWGQSARPDSISPTYPDTPHDIQVAVRIGLLSSHLSSPPNPLYSCPSGNCTWETFSTPAVSTQCEDITSHVRLNCSKTLAVGFQEEKESCNMVADKDKMLQPLLQDSRPGTVFSIRPDYVRDVLPAIRPYTNKTGFLAMVQWVKAHSVDRQEYIKPSTTFEAVRCGFYFSIRHINATVSEGVYSEELLGEHTSAKILNSTVSSDVTDMGFYDPWDPFTLGLEYRPPFPSGSKDRKPVFVIPYAAFVRVLGAIFGYNILQGNVTTGASSALFGPEYTTMLYQASNTTRAMHYMAEYLTLSMRANASNALQISRKKSSLIDDESAVYGQVLVQQQYVIVRWNWLILPASILILTILFVTLAGIETRKGKVGIWHTSPLTLFFHAQPDSDMKSLLDSITAPLDTADAMQDAAAKLLIKIGADKPVNLETNRLSE</sequence>
<feature type="compositionally biased region" description="Basic and acidic residues" evidence="1">
    <location>
        <begin position="34"/>
        <end position="47"/>
    </location>
</feature>
<dbReference type="EMBL" id="JABEXW010000199">
    <property type="protein sequence ID" value="KAF4968442.1"/>
    <property type="molecule type" value="Genomic_DNA"/>
</dbReference>
<evidence type="ECO:0000313" key="3">
    <source>
        <dbReference type="EMBL" id="KAF4968442.1"/>
    </source>
</evidence>
<keyword evidence="2" id="KW-1133">Transmembrane helix</keyword>
<protein>
    <submittedName>
        <fullName evidence="3">Uncharacterized protein</fullName>
    </submittedName>
</protein>
<feature type="transmembrane region" description="Helical" evidence="2">
    <location>
        <begin position="159"/>
        <end position="180"/>
    </location>
</feature>
<dbReference type="PANTHER" id="PTHR35394">
    <property type="entry name" value="DUF3176 DOMAIN-CONTAINING PROTEIN"/>
    <property type="match status" value="1"/>
</dbReference>
<dbReference type="Proteomes" id="UP000622797">
    <property type="component" value="Unassembled WGS sequence"/>
</dbReference>
<comment type="caution">
    <text evidence="3">The sequence shown here is derived from an EMBL/GenBank/DDBJ whole genome shotgun (WGS) entry which is preliminary data.</text>
</comment>
<dbReference type="AlphaFoldDB" id="A0A8H4U2F9"/>
<feature type="transmembrane region" description="Helical" evidence="2">
    <location>
        <begin position="441"/>
        <end position="462"/>
    </location>
</feature>
<evidence type="ECO:0000256" key="1">
    <source>
        <dbReference type="SAM" id="MobiDB-lite"/>
    </source>
</evidence>